<evidence type="ECO:0000256" key="3">
    <source>
        <dbReference type="ARBA" id="ARBA00022448"/>
    </source>
</evidence>
<dbReference type="PANTHER" id="PTHR43166">
    <property type="entry name" value="AMINO ACID IMPORT ATP-BINDING PROTEIN"/>
    <property type="match status" value="1"/>
</dbReference>
<keyword evidence="6 9" id="KW-0067">ATP-binding</keyword>
<name>A0ABZ1BQE8_9FIRM</name>
<evidence type="ECO:0000256" key="2">
    <source>
        <dbReference type="ARBA" id="ARBA00005417"/>
    </source>
</evidence>
<dbReference type="GO" id="GO:0005524">
    <property type="term" value="F:ATP binding"/>
    <property type="evidence" value="ECO:0007669"/>
    <property type="project" value="UniProtKB-KW"/>
</dbReference>
<keyword evidence="5" id="KW-0547">Nucleotide-binding</keyword>
<keyword evidence="4" id="KW-1003">Cell membrane</keyword>
<comment type="similarity">
    <text evidence="2">Belongs to the ABC transporter superfamily.</text>
</comment>
<evidence type="ECO:0000313" key="9">
    <source>
        <dbReference type="EMBL" id="WRP14858.1"/>
    </source>
</evidence>
<dbReference type="Proteomes" id="UP001333102">
    <property type="component" value="Chromosome"/>
</dbReference>
<keyword evidence="10" id="KW-1185">Reference proteome</keyword>
<dbReference type="InterPro" id="IPR050086">
    <property type="entry name" value="MetN_ABC_transporter-like"/>
</dbReference>
<dbReference type="InterPro" id="IPR003593">
    <property type="entry name" value="AAA+_ATPase"/>
</dbReference>
<dbReference type="InterPro" id="IPR017911">
    <property type="entry name" value="MacB-like_ATP-bd"/>
</dbReference>
<dbReference type="CDD" id="cd03255">
    <property type="entry name" value="ABC_MJ0796_LolCDE_FtsE"/>
    <property type="match status" value="1"/>
</dbReference>
<evidence type="ECO:0000313" key="10">
    <source>
        <dbReference type="Proteomes" id="UP001333102"/>
    </source>
</evidence>
<evidence type="ECO:0000256" key="1">
    <source>
        <dbReference type="ARBA" id="ARBA00004202"/>
    </source>
</evidence>
<dbReference type="PANTHER" id="PTHR43166:SF9">
    <property type="entry name" value="GLUTAMATE_ASPARTATE IMPORT ATP-BINDING PROTEIN GLTL"/>
    <property type="match status" value="1"/>
</dbReference>
<dbReference type="PROSITE" id="PS50893">
    <property type="entry name" value="ABC_TRANSPORTER_2"/>
    <property type="match status" value="1"/>
</dbReference>
<keyword evidence="3" id="KW-0813">Transport</keyword>
<dbReference type="SMART" id="SM00382">
    <property type="entry name" value="AAA"/>
    <property type="match status" value="1"/>
</dbReference>
<reference evidence="10" key="1">
    <citation type="submission" date="2023-12" db="EMBL/GenBank/DDBJ databases">
        <title>Novel isolates from deep terrestrial aquifers shed light on the physiology and ecology of the class Limnochordia.</title>
        <authorList>
            <person name="Karnachuk O.V."/>
            <person name="Lukina A.P."/>
            <person name="Avakyan M.R."/>
            <person name="Kadnikov V."/>
            <person name="Begmatov S."/>
            <person name="Beletsky A.V."/>
            <person name="Mardanov A.V."/>
            <person name="Ravin N.V."/>
        </authorList>
    </citation>
    <scope>NUCLEOTIDE SEQUENCE [LARGE SCALE GENOMIC DNA]</scope>
    <source>
        <strain evidence="10">LN</strain>
    </source>
</reference>
<sequence>MAAARGPFVLEAEGLVRHFGGRPVLDGVSLSVARGETVILMGPSGCGKSTLLRCLKGLIQPDAGTVRIEGEDLWALPEARRRDLAAHVAMVFQRPQLVGHLSVLENTALGAAAAGIPWPEAYERAAMWLSALELGRHLDRRPAELSGGEGQRVAIARALAADPSVVLWDEPTSHLDPMLAADLLQLMEELIGRLRTTMLVVTHQPGFTARVGDRLILMDRGQVVESGPPARVLARPTSEVGRRLARLAAA</sequence>
<dbReference type="EMBL" id="CP141614">
    <property type="protein sequence ID" value="WRP14858.1"/>
    <property type="molecule type" value="Genomic_DNA"/>
</dbReference>
<dbReference type="InterPro" id="IPR027417">
    <property type="entry name" value="P-loop_NTPase"/>
</dbReference>
<evidence type="ECO:0000259" key="8">
    <source>
        <dbReference type="PROSITE" id="PS50893"/>
    </source>
</evidence>
<accession>A0ABZ1BQE8</accession>
<evidence type="ECO:0000256" key="6">
    <source>
        <dbReference type="ARBA" id="ARBA00022840"/>
    </source>
</evidence>
<evidence type="ECO:0000256" key="4">
    <source>
        <dbReference type="ARBA" id="ARBA00022475"/>
    </source>
</evidence>
<keyword evidence="7" id="KW-0472">Membrane</keyword>
<comment type="subcellular location">
    <subcellularLocation>
        <location evidence="1">Cell membrane</location>
        <topology evidence="1">Peripheral membrane protein</topology>
    </subcellularLocation>
</comment>
<dbReference type="Pfam" id="PF00005">
    <property type="entry name" value="ABC_tran"/>
    <property type="match status" value="1"/>
</dbReference>
<dbReference type="RefSeq" id="WP_324669244.1">
    <property type="nucleotide sequence ID" value="NZ_CP141614.1"/>
</dbReference>
<dbReference type="SUPFAM" id="SSF52540">
    <property type="entry name" value="P-loop containing nucleoside triphosphate hydrolases"/>
    <property type="match status" value="1"/>
</dbReference>
<feature type="domain" description="ABC transporter" evidence="8">
    <location>
        <begin position="10"/>
        <end position="245"/>
    </location>
</feature>
<evidence type="ECO:0000256" key="5">
    <source>
        <dbReference type="ARBA" id="ARBA00022741"/>
    </source>
</evidence>
<evidence type="ECO:0000256" key="7">
    <source>
        <dbReference type="ARBA" id="ARBA00023136"/>
    </source>
</evidence>
<protein>
    <submittedName>
        <fullName evidence="9">ATP-binding cassette domain-containing protein</fullName>
    </submittedName>
</protein>
<dbReference type="InterPro" id="IPR003439">
    <property type="entry name" value="ABC_transporter-like_ATP-bd"/>
</dbReference>
<dbReference type="Gene3D" id="3.40.50.300">
    <property type="entry name" value="P-loop containing nucleotide triphosphate hydrolases"/>
    <property type="match status" value="1"/>
</dbReference>
<organism evidence="9 10">
    <name type="scientific">Geochorda subterranea</name>
    <dbReference type="NCBI Taxonomy" id="3109564"/>
    <lineage>
        <taxon>Bacteria</taxon>
        <taxon>Bacillati</taxon>
        <taxon>Bacillota</taxon>
        <taxon>Limnochordia</taxon>
        <taxon>Limnochordales</taxon>
        <taxon>Geochordaceae</taxon>
        <taxon>Geochorda</taxon>
    </lineage>
</organism>
<gene>
    <name evidence="9" type="ORF">VLY81_01415</name>
</gene>
<proteinExistence type="inferred from homology"/>